<dbReference type="EMBL" id="JASMQC010000017">
    <property type="protein sequence ID" value="KAK1938791.1"/>
    <property type="molecule type" value="Genomic_DNA"/>
</dbReference>
<evidence type="ECO:0000313" key="1">
    <source>
        <dbReference type="EMBL" id="KAK1938791.1"/>
    </source>
</evidence>
<organism evidence="1 2">
    <name type="scientific">Phytophthora citrophthora</name>
    <dbReference type="NCBI Taxonomy" id="4793"/>
    <lineage>
        <taxon>Eukaryota</taxon>
        <taxon>Sar</taxon>
        <taxon>Stramenopiles</taxon>
        <taxon>Oomycota</taxon>
        <taxon>Peronosporomycetes</taxon>
        <taxon>Peronosporales</taxon>
        <taxon>Peronosporaceae</taxon>
        <taxon>Phytophthora</taxon>
    </lineage>
</organism>
<protein>
    <submittedName>
        <fullName evidence="1">Uncharacterized protein</fullName>
    </submittedName>
</protein>
<evidence type="ECO:0000313" key="2">
    <source>
        <dbReference type="Proteomes" id="UP001259832"/>
    </source>
</evidence>
<sequence length="62" mass="7021">MHCFPTGRFSPKSVDEAIAKEGGEYSVHQNLVQDAGKTRPHILENAEINLRFAVLIRIKSYH</sequence>
<comment type="caution">
    <text evidence="1">The sequence shown here is derived from an EMBL/GenBank/DDBJ whole genome shotgun (WGS) entry which is preliminary data.</text>
</comment>
<reference evidence="1" key="1">
    <citation type="submission" date="2023-08" db="EMBL/GenBank/DDBJ databases">
        <title>Reference Genome Resource for the Citrus Pathogen Phytophthora citrophthora.</title>
        <authorList>
            <person name="Moller H."/>
            <person name="Coetzee B."/>
            <person name="Rose L.J."/>
            <person name="Van Niekerk J.M."/>
        </authorList>
    </citation>
    <scope>NUCLEOTIDE SEQUENCE</scope>
    <source>
        <strain evidence="1">STE-U-9442</strain>
    </source>
</reference>
<dbReference type="AlphaFoldDB" id="A0AAD9GIP8"/>
<name>A0AAD9GIP8_9STRA</name>
<accession>A0AAD9GIP8</accession>
<gene>
    <name evidence="1" type="ORF">P3T76_008866</name>
</gene>
<dbReference type="Proteomes" id="UP001259832">
    <property type="component" value="Unassembled WGS sequence"/>
</dbReference>
<proteinExistence type="predicted"/>
<keyword evidence="2" id="KW-1185">Reference proteome</keyword>